<evidence type="ECO:0000313" key="1">
    <source>
        <dbReference type="EMBL" id="KAI4370789.1"/>
    </source>
</evidence>
<dbReference type="EMBL" id="CM042884">
    <property type="protein sequence ID" value="KAI4370789.1"/>
    <property type="molecule type" value="Genomic_DNA"/>
</dbReference>
<proteinExistence type="predicted"/>
<evidence type="ECO:0000313" key="2">
    <source>
        <dbReference type="Proteomes" id="UP001057402"/>
    </source>
</evidence>
<comment type="caution">
    <text evidence="1">The sequence shown here is derived from an EMBL/GenBank/DDBJ whole genome shotgun (WGS) entry which is preliminary data.</text>
</comment>
<protein>
    <submittedName>
        <fullName evidence="1">Uncharacterized protein</fullName>
    </submittedName>
</protein>
<keyword evidence="2" id="KW-1185">Reference proteome</keyword>
<accession>A0ACB9QZD7</accession>
<reference evidence="2" key="1">
    <citation type="journal article" date="2023" name="Front. Plant Sci.">
        <title>Chromosomal-level genome assembly of Melastoma candidum provides insights into trichome evolution.</title>
        <authorList>
            <person name="Zhong Y."/>
            <person name="Wu W."/>
            <person name="Sun C."/>
            <person name="Zou P."/>
            <person name="Liu Y."/>
            <person name="Dai S."/>
            <person name="Zhou R."/>
        </authorList>
    </citation>
    <scope>NUCLEOTIDE SEQUENCE [LARGE SCALE GENOMIC DNA]</scope>
</reference>
<organism evidence="1 2">
    <name type="scientific">Melastoma candidum</name>
    <dbReference type="NCBI Taxonomy" id="119954"/>
    <lineage>
        <taxon>Eukaryota</taxon>
        <taxon>Viridiplantae</taxon>
        <taxon>Streptophyta</taxon>
        <taxon>Embryophyta</taxon>
        <taxon>Tracheophyta</taxon>
        <taxon>Spermatophyta</taxon>
        <taxon>Magnoliopsida</taxon>
        <taxon>eudicotyledons</taxon>
        <taxon>Gunneridae</taxon>
        <taxon>Pentapetalae</taxon>
        <taxon>rosids</taxon>
        <taxon>malvids</taxon>
        <taxon>Myrtales</taxon>
        <taxon>Melastomataceae</taxon>
        <taxon>Melastomatoideae</taxon>
        <taxon>Melastomateae</taxon>
        <taxon>Melastoma</taxon>
    </lineage>
</organism>
<dbReference type="Proteomes" id="UP001057402">
    <property type="component" value="Chromosome 5"/>
</dbReference>
<sequence length="182" mass="20397">MVDNGQVTHQDRSRLHPAGRCVRSIDHNGSEVNAAVSLKASQEPILASSRLILTSSPTTLNRGGLHRARLAHRVDEQSRRHHVEVVVWERQAPHVGGEKNGCGWSFWKRLTQHRVLNNSAVPESPVQNKKIPECIDANNKATSNLDTTEKVSFIPCVEENHVASQTVTPWRSHFIHMRSCRA</sequence>
<name>A0ACB9QZD7_9MYRT</name>
<gene>
    <name evidence="1" type="ORF">MLD38_019099</name>
</gene>